<proteinExistence type="inferred from homology"/>
<reference evidence="3" key="1">
    <citation type="submission" date="2017-09" db="EMBL/GenBank/DDBJ databases">
        <title>Depth-based differentiation of microbial function through sediment-hosted aquifers and enrichment of novel symbionts in the deep terrestrial subsurface.</title>
        <authorList>
            <person name="Probst A.J."/>
            <person name="Ladd B."/>
            <person name="Jarett J.K."/>
            <person name="Geller-Mcgrath D.E."/>
            <person name="Sieber C.M.K."/>
            <person name="Emerson J.B."/>
            <person name="Anantharaman K."/>
            <person name="Thomas B.C."/>
            <person name="Malmstrom R."/>
            <person name="Stieglmeier M."/>
            <person name="Klingl A."/>
            <person name="Woyke T."/>
            <person name="Ryan C.M."/>
            <person name="Banfield J.F."/>
        </authorList>
    </citation>
    <scope>NUCLEOTIDE SEQUENCE [LARGE SCALE GENOMIC DNA]</scope>
</reference>
<sequence length="162" mass="18222">FGKTKLGKFLLYAKQSQDKKLIKRLSMEIKPKIKALIKLFKIDAVVFVPPTVKREVQLMKELEKHLNLEIDIIKVVKIKTPIIIPQKTLNKLEERIENAKKTFVVEGAKNYKNILIIDDAVGSGATLNEIAFQIKEKNVIKGKIIGLAITGSLKGFDVVSEV</sequence>
<accession>A0A2M7IYE0</accession>
<evidence type="ECO:0008006" key="4">
    <source>
        <dbReference type="Google" id="ProtNLM"/>
    </source>
</evidence>
<dbReference type="InterPro" id="IPR029057">
    <property type="entry name" value="PRTase-like"/>
</dbReference>
<dbReference type="PANTHER" id="PTHR47505:SF1">
    <property type="entry name" value="DNA UTILIZATION PROTEIN YHGH"/>
    <property type="match status" value="1"/>
</dbReference>
<protein>
    <recommendedName>
        <fullName evidence="4">Phosphoribosyltransferase domain-containing protein</fullName>
    </recommendedName>
</protein>
<name>A0A2M7IYE0_9BACT</name>
<dbReference type="Gene3D" id="3.40.50.2020">
    <property type="match status" value="1"/>
</dbReference>
<organism evidence="2 3">
    <name type="scientific">bacterium (Candidatus Gribaldobacteria) CG_4_8_14_3_um_filter_42_11</name>
    <dbReference type="NCBI Taxonomy" id="2014267"/>
    <lineage>
        <taxon>Bacteria</taxon>
        <taxon>Candidatus Gribaldobacteria</taxon>
    </lineage>
</organism>
<feature type="non-terminal residue" evidence="2">
    <location>
        <position position="1"/>
    </location>
</feature>
<dbReference type="EMBL" id="PFHV01000045">
    <property type="protein sequence ID" value="PIX03169.1"/>
    <property type="molecule type" value="Genomic_DNA"/>
</dbReference>
<dbReference type="AlphaFoldDB" id="A0A2M7IYE0"/>
<dbReference type="PANTHER" id="PTHR47505">
    <property type="entry name" value="DNA UTILIZATION PROTEIN YHGH"/>
    <property type="match status" value="1"/>
</dbReference>
<comment type="caution">
    <text evidence="2">The sequence shown here is derived from an EMBL/GenBank/DDBJ whole genome shotgun (WGS) entry which is preliminary data.</text>
</comment>
<dbReference type="CDD" id="cd06223">
    <property type="entry name" value="PRTases_typeI"/>
    <property type="match status" value="1"/>
</dbReference>
<dbReference type="SUPFAM" id="SSF53271">
    <property type="entry name" value="PRTase-like"/>
    <property type="match status" value="1"/>
</dbReference>
<evidence type="ECO:0000313" key="2">
    <source>
        <dbReference type="EMBL" id="PIX03169.1"/>
    </source>
</evidence>
<dbReference type="Proteomes" id="UP000230505">
    <property type="component" value="Unassembled WGS sequence"/>
</dbReference>
<evidence type="ECO:0000313" key="3">
    <source>
        <dbReference type="Proteomes" id="UP000230505"/>
    </source>
</evidence>
<evidence type="ECO:0000256" key="1">
    <source>
        <dbReference type="ARBA" id="ARBA00008007"/>
    </source>
</evidence>
<dbReference type="InterPro" id="IPR000836">
    <property type="entry name" value="PRTase_dom"/>
</dbReference>
<comment type="similarity">
    <text evidence="1">Belongs to the ComF/GntX family.</text>
</comment>
<dbReference type="InterPro" id="IPR051910">
    <property type="entry name" value="ComF/GntX_DNA_util-trans"/>
</dbReference>
<gene>
    <name evidence="2" type="ORF">COZ78_01785</name>
</gene>